<accession>A0A2I0ATZ0</accession>
<sequence>MADLRSLSRRSLLEQLDFSRCRMIAPLQVRRQRGFSALKRRPTQCLSGSRGLLGW</sequence>
<organism evidence="1 2">
    <name type="scientific">Apostasia shenzhenica</name>
    <dbReference type="NCBI Taxonomy" id="1088818"/>
    <lineage>
        <taxon>Eukaryota</taxon>
        <taxon>Viridiplantae</taxon>
        <taxon>Streptophyta</taxon>
        <taxon>Embryophyta</taxon>
        <taxon>Tracheophyta</taxon>
        <taxon>Spermatophyta</taxon>
        <taxon>Magnoliopsida</taxon>
        <taxon>Liliopsida</taxon>
        <taxon>Asparagales</taxon>
        <taxon>Orchidaceae</taxon>
        <taxon>Apostasioideae</taxon>
        <taxon>Apostasia</taxon>
    </lineage>
</organism>
<evidence type="ECO:0000313" key="2">
    <source>
        <dbReference type="Proteomes" id="UP000236161"/>
    </source>
</evidence>
<keyword evidence="2" id="KW-1185">Reference proteome</keyword>
<dbReference type="EMBL" id="KZ451950">
    <property type="protein sequence ID" value="PKA58992.1"/>
    <property type="molecule type" value="Genomic_DNA"/>
</dbReference>
<dbReference type="Proteomes" id="UP000236161">
    <property type="component" value="Unassembled WGS sequence"/>
</dbReference>
<dbReference type="AlphaFoldDB" id="A0A2I0ATZ0"/>
<proteinExistence type="predicted"/>
<gene>
    <name evidence="1" type="ORF">AXF42_Ash001085</name>
</gene>
<protein>
    <submittedName>
        <fullName evidence="1">Uncharacterized protein</fullName>
    </submittedName>
</protein>
<evidence type="ECO:0000313" key="1">
    <source>
        <dbReference type="EMBL" id="PKA58992.1"/>
    </source>
</evidence>
<name>A0A2I0ATZ0_9ASPA</name>
<reference evidence="1 2" key="1">
    <citation type="journal article" date="2017" name="Nature">
        <title>The Apostasia genome and the evolution of orchids.</title>
        <authorList>
            <person name="Zhang G.Q."/>
            <person name="Liu K.W."/>
            <person name="Li Z."/>
            <person name="Lohaus R."/>
            <person name="Hsiao Y.Y."/>
            <person name="Niu S.C."/>
            <person name="Wang J.Y."/>
            <person name="Lin Y.C."/>
            <person name="Xu Q."/>
            <person name="Chen L.J."/>
            <person name="Yoshida K."/>
            <person name="Fujiwara S."/>
            <person name="Wang Z.W."/>
            <person name="Zhang Y.Q."/>
            <person name="Mitsuda N."/>
            <person name="Wang M."/>
            <person name="Liu G.H."/>
            <person name="Pecoraro L."/>
            <person name="Huang H.X."/>
            <person name="Xiao X.J."/>
            <person name="Lin M."/>
            <person name="Wu X.Y."/>
            <person name="Wu W.L."/>
            <person name="Chen Y.Y."/>
            <person name="Chang S.B."/>
            <person name="Sakamoto S."/>
            <person name="Ohme-Takagi M."/>
            <person name="Yagi M."/>
            <person name="Zeng S.J."/>
            <person name="Shen C.Y."/>
            <person name="Yeh C.M."/>
            <person name="Luo Y.B."/>
            <person name="Tsai W.C."/>
            <person name="Van de Peer Y."/>
            <person name="Liu Z.J."/>
        </authorList>
    </citation>
    <scope>NUCLEOTIDE SEQUENCE [LARGE SCALE GENOMIC DNA]</scope>
    <source>
        <strain evidence="2">cv. Shenzhen</strain>
        <tissue evidence="1">Stem</tissue>
    </source>
</reference>